<protein>
    <submittedName>
        <fullName evidence="15">Uncharacterized protein</fullName>
    </submittedName>
</protein>
<accession>A0A0L0F3D6</accession>
<comment type="cofactor">
    <cofactor evidence="1">
        <name>FAD</name>
        <dbReference type="ChEBI" id="CHEBI:57692"/>
    </cofactor>
</comment>
<comment type="subcellular location">
    <subcellularLocation>
        <location evidence="2">Endoplasmic reticulum membrane</location>
        <topology evidence="2">Peripheral membrane protein</topology>
        <orientation evidence="2">Lumenal side</orientation>
    </subcellularLocation>
</comment>
<dbReference type="GeneID" id="25916854"/>
<feature type="non-terminal residue" evidence="15">
    <location>
        <position position="1"/>
    </location>
</feature>
<dbReference type="Proteomes" id="UP000054560">
    <property type="component" value="Unassembled WGS sequence"/>
</dbReference>
<evidence type="ECO:0000256" key="14">
    <source>
        <dbReference type="ARBA" id="ARBA00023284"/>
    </source>
</evidence>
<dbReference type="AlphaFoldDB" id="A0A0L0F3D6"/>
<name>A0A0L0F3D6_9EUKA</name>
<keyword evidence="12" id="KW-1015">Disulfide bond</keyword>
<dbReference type="RefSeq" id="XP_014145016.1">
    <property type="nucleotide sequence ID" value="XM_014289541.1"/>
</dbReference>
<evidence type="ECO:0000256" key="10">
    <source>
        <dbReference type="ARBA" id="ARBA00023002"/>
    </source>
</evidence>
<dbReference type="GO" id="GO:0034975">
    <property type="term" value="P:protein folding in endoplasmic reticulum"/>
    <property type="evidence" value="ECO:0007669"/>
    <property type="project" value="InterPro"/>
</dbReference>
<keyword evidence="7" id="KW-0256">Endoplasmic reticulum</keyword>
<keyword evidence="9" id="KW-0249">Electron transport</keyword>
<evidence type="ECO:0000256" key="8">
    <source>
        <dbReference type="ARBA" id="ARBA00022827"/>
    </source>
</evidence>
<keyword evidence="5" id="KW-0285">Flavoprotein</keyword>
<sequence>EATQQWAPNTEMFYKKFSPEYTYGEGPRRLRNLYFVYLFILRAIEKVCCWGYEGCRRE</sequence>
<keyword evidence="8" id="KW-0274">FAD</keyword>
<evidence type="ECO:0000256" key="2">
    <source>
        <dbReference type="ARBA" id="ARBA00004367"/>
    </source>
</evidence>
<keyword evidence="11" id="KW-0472">Membrane</keyword>
<gene>
    <name evidence="15" type="ORF">SARC_16350</name>
</gene>
<keyword evidence="13" id="KW-0325">Glycoprotein</keyword>
<dbReference type="GO" id="GO:0016972">
    <property type="term" value="F:thiol oxidase activity"/>
    <property type="evidence" value="ECO:0007669"/>
    <property type="project" value="InterPro"/>
</dbReference>
<evidence type="ECO:0000256" key="12">
    <source>
        <dbReference type="ARBA" id="ARBA00023157"/>
    </source>
</evidence>
<evidence type="ECO:0000256" key="1">
    <source>
        <dbReference type="ARBA" id="ARBA00001974"/>
    </source>
</evidence>
<dbReference type="GO" id="GO:0005789">
    <property type="term" value="C:endoplasmic reticulum membrane"/>
    <property type="evidence" value="ECO:0007669"/>
    <property type="project" value="UniProtKB-SubCell"/>
</dbReference>
<comment type="similarity">
    <text evidence="3">Belongs to the EROs family.</text>
</comment>
<evidence type="ECO:0000256" key="9">
    <source>
        <dbReference type="ARBA" id="ARBA00022982"/>
    </source>
</evidence>
<dbReference type="InterPro" id="IPR007266">
    <property type="entry name" value="Ero1"/>
</dbReference>
<evidence type="ECO:0000256" key="11">
    <source>
        <dbReference type="ARBA" id="ARBA00023136"/>
    </source>
</evidence>
<evidence type="ECO:0000256" key="5">
    <source>
        <dbReference type="ARBA" id="ARBA00022630"/>
    </source>
</evidence>
<dbReference type="SUPFAM" id="SSF110019">
    <property type="entry name" value="ERO1-like"/>
    <property type="match status" value="1"/>
</dbReference>
<dbReference type="OrthoDB" id="269384at2759"/>
<keyword evidence="4" id="KW-0813">Transport</keyword>
<evidence type="ECO:0000256" key="7">
    <source>
        <dbReference type="ARBA" id="ARBA00022824"/>
    </source>
</evidence>
<reference evidence="15 16" key="1">
    <citation type="submission" date="2011-02" db="EMBL/GenBank/DDBJ databases">
        <title>The Genome Sequence of Sphaeroforma arctica JP610.</title>
        <authorList>
            <consortium name="The Broad Institute Genome Sequencing Platform"/>
            <person name="Russ C."/>
            <person name="Cuomo C."/>
            <person name="Young S.K."/>
            <person name="Zeng Q."/>
            <person name="Gargeya S."/>
            <person name="Alvarado L."/>
            <person name="Berlin A."/>
            <person name="Chapman S.B."/>
            <person name="Chen Z."/>
            <person name="Freedman E."/>
            <person name="Gellesch M."/>
            <person name="Goldberg J."/>
            <person name="Griggs A."/>
            <person name="Gujja S."/>
            <person name="Heilman E."/>
            <person name="Heiman D."/>
            <person name="Howarth C."/>
            <person name="Mehta T."/>
            <person name="Neiman D."/>
            <person name="Pearson M."/>
            <person name="Roberts A."/>
            <person name="Saif S."/>
            <person name="Shea T."/>
            <person name="Shenoy N."/>
            <person name="Sisk P."/>
            <person name="Stolte C."/>
            <person name="Sykes S."/>
            <person name="White J."/>
            <person name="Yandava C."/>
            <person name="Burger G."/>
            <person name="Gray M.W."/>
            <person name="Holland P.W.H."/>
            <person name="King N."/>
            <person name="Lang F.B.F."/>
            <person name="Roger A.J."/>
            <person name="Ruiz-Trillo I."/>
            <person name="Haas B."/>
            <person name="Nusbaum C."/>
            <person name="Birren B."/>
        </authorList>
    </citation>
    <scope>NUCLEOTIDE SEQUENCE [LARGE SCALE GENOMIC DNA]</scope>
    <source>
        <strain evidence="15 16">JP610</strain>
    </source>
</reference>
<dbReference type="GO" id="GO:0071949">
    <property type="term" value="F:FAD binding"/>
    <property type="evidence" value="ECO:0007669"/>
    <property type="project" value="InterPro"/>
</dbReference>
<evidence type="ECO:0000313" key="16">
    <source>
        <dbReference type="Proteomes" id="UP000054560"/>
    </source>
</evidence>
<proteinExistence type="inferred from homology"/>
<dbReference type="Pfam" id="PF04137">
    <property type="entry name" value="ERO1"/>
    <property type="match status" value="1"/>
</dbReference>
<evidence type="ECO:0000256" key="13">
    <source>
        <dbReference type="ARBA" id="ARBA00023180"/>
    </source>
</evidence>
<evidence type="ECO:0000256" key="3">
    <source>
        <dbReference type="ARBA" id="ARBA00008277"/>
    </source>
</evidence>
<keyword evidence="14" id="KW-0676">Redox-active center</keyword>
<keyword evidence="10" id="KW-0560">Oxidoreductase</keyword>
<dbReference type="InterPro" id="IPR037192">
    <property type="entry name" value="ERO1-like_sf"/>
</dbReference>
<dbReference type="STRING" id="667725.A0A0L0F3D6"/>
<organism evidence="15 16">
    <name type="scientific">Sphaeroforma arctica JP610</name>
    <dbReference type="NCBI Taxonomy" id="667725"/>
    <lineage>
        <taxon>Eukaryota</taxon>
        <taxon>Ichthyosporea</taxon>
        <taxon>Ichthyophonida</taxon>
        <taxon>Sphaeroforma</taxon>
    </lineage>
</organism>
<evidence type="ECO:0000256" key="4">
    <source>
        <dbReference type="ARBA" id="ARBA00022448"/>
    </source>
</evidence>
<keyword evidence="16" id="KW-1185">Reference proteome</keyword>
<keyword evidence="6" id="KW-0732">Signal</keyword>
<evidence type="ECO:0000256" key="6">
    <source>
        <dbReference type="ARBA" id="ARBA00022729"/>
    </source>
</evidence>
<evidence type="ECO:0000313" key="15">
    <source>
        <dbReference type="EMBL" id="KNC71114.1"/>
    </source>
</evidence>
<dbReference type="EMBL" id="KQ249474">
    <property type="protein sequence ID" value="KNC71114.1"/>
    <property type="molecule type" value="Genomic_DNA"/>
</dbReference>
<dbReference type="GO" id="GO:0015035">
    <property type="term" value="F:protein-disulfide reductase activity"/>
    <property type="evidence" value="ECO:0007669"/>
    <property type="project" value="InterPro"/>
</dbReference>